<feature type="compositionally biased region" description="Polar residues" evidence="1">
    <location>
        <begin position="21"/>
        <end position="30"/>
    </location>
</feature>
<dbReference type="EMBL" id="QBML01000053">
    <property type="protein sequence ID" value="PZO35673.1"/>
    <property type="molecule type" value="Genomic_DNA"/>
</dbReference>
<evidence type="ECO:0000256" key="2">
    <source>
        <dbReference type="SAM" id="Phobius"/>
    </source>
</evidence>
<gene>
    <name evidence="3" type="ORF">DCF19_23425</name>
</gene>
<organism evidence="3 4">
    <name type="scientific">Pseudanabaena frigida</name>
    <dbReference type="NCBI Taxonomy" id="945775"/>
    <lineage>
        <taxon>Bacteria</taxon>
        <taxon>Bacillati</taxon>
        <taxon>Cyanobacteriota</taxon>
        <taxon>Cyanophyceae</taxon>
        <taxon>Pseudanabaenales</taxon>
        <taxon>Pseudanabaenaceae</taxon>
        <taxon>Pseudanabaena</taxon>
    </lineage>
</organism>
<keyword evidence="2" id="KW-1133">Transmembrane helix</keyword>
<evidence type="ECO:0000313" key="3">
    <source>
        <dbReference type="EMBL" id="PZO35673.1"/>
    </source>
</evidence>
<feature type="transmembrane region" description="Helical" evidence="2">
    <location>
        <begin position="94"/>
        <end position="112"/>
    </location>
</feature>
<reference evidence="3 4" key="1">
    <citation type="submission" date="2018-04" db="EMBL/GenBank/DDBJ databases">
        <authorList>
            <person name="Go L.Y."/>
            <person name="Mitchell J.A."/>
        </authorList>
    </citation>
    <scope>NUCLEOTIDE SEQUENCE [LARGE SCALE GENOMIC DNA]</scope>
    <source>
        <strain evidence="3">ULC066bin1</strain>
    </source>
</reference>
<sequence>MSQTDNLEERFRELEREVMGNKQQANSQTHDPNKRAEPEFVAVEQGVDAAKTSLGSLITWVNSLTGATKVAAIVVIGLVAFTILNFVFKLLTAAISIGIMALVGFILYKVFFEPSSASKP</sequence>
<name>A0A2W4VS64_9CYAN</name>
<evidence type="ECO:0000256" key="1">
    <source>
        <dbReference type="SAM" id="MobiDB-lite"/>
    </source>
</evidence>
<accession>A0A2W4VS64</accession>
<proteinExistence type="predicted"/>
<reference evidence="3 4" key="2">
    <citation type="submission" date="2018-06" db="EMBL/GenBank/DDBJ databases">
        <title>Metagenomic assembly of (sub)arctic Cyanobacteria and their associated microbiome from non-axenic cultures.</title>
        <authorList>
            <person name="Baurain D."/>
        </authorList>
    </citation>
    <scope>NUCLEOTIDE SEQUENCE [LARGE SCALE GENOMIC DNA]</scope>
    <source>
        <strain evidence="3">ULC066bin1</strain>
    </source>
</reference>
<keyword evidence="2" id="KW-0472">Membrane</keyword>
<feature type="region of interest" description="Disordered" evidence="1">
    <location>
        <begin position="17"/>
        <end position="36"/>
    </location>
</feature>
<dbReference type="Proteomes" id="UP000249467">
    <property type="component" value="Unassembled WGS sequence"/>
</dbReference>
<comment type="caution">
    <text evidence="3">The sequence shown here is derived from an EMBL/GenBank/DDBJ whole genome shotgun (WGS) entry which is preliminary data.</text>
</comment>
<protein>
    <submittedName>
        <fullName evidence="3">Uncharacterized protein</fullName>
    </submittedName>
</protein>
<evidence type="ECO:0000313" key="4">
    <source>
        <dbReference type="Proteomes" id="UP000249467"/>
    </source>
</evidence>
<dbReference type="AlphaFoldDB" id="A0A2W4VS64"/>
<keyword evidence="2" id="KW-0812">Transmembrane</keyword>